<proteinExistence type="predicted"/>
<organism evidence="1 2">
    <name type="scientific">Daucus carota subsp. sativus</name>
    <name type="common">Carrot</name>
    <dbReference type="NCBI Taxonomy" id="79200"/>
    <lineage>
        <taxon>Eukaryota</taxon>
        <taxon>Viridiplantae</taxon>
        <taxon>Streptophyta</taxon>
        <taxon>Embryophyta</taxon>
        <taxon>Tracheophyta</taxon>
        <taxon>Spermatophyta</taxon>
        <taxon>Magnoliopsida</taxon>
        <taxon>eudicotyledons</taxon>
        <taxon>Gunneridae</taxon>
        <taxon>Pentapetalae</taxon>
        <taxon>asterids</taxon>
        <taxon>campanulids</taxon>
        <taxon>Apiales</taxon>
        <taxon>Apiaceae</taxon>
        <taxon>Apioideae</taxon>
        <taxon>Scandiceae</taxon>
        <taxon>Daucinae</taxon>
        <taxon>Daucus</taxon>
        <taxon>Daucus sect. Daucus</taxon>
    </lineage>
</organism>
<dbReference type="Proteomes" id="UP000077755">
    <property type="component" value="Chromosome 6"/>
</dbReference>
<keyword evidence="2" id="KW-1185">Reference proteome</keyword>
<dbReference type="EMBL" id="CP093348">
    <property type="protein sequence ID" value="WOH06222.1"/>
    <property type="molecule type" value="Genomic_DNA"/>
</dbReference>
<accession>A0AAF0XFL3</accession>
<gene>
    <name evidence="1" type="ORF">DCAR_0625645</name>
</gene>
<sequence length="151" mass="16849">MFFAPVQLQVEMLRREEMMLRSRSGQNLGIPGGVLQYEKQKKLIRGPGGEYRGKGTGVFIPRTSVKNNVGGAARATRTREGALSSTIRNFSVGVDEKEKNAHFPPLACARIKQENQVHSHINSGKRFDAGKEAECHYQLPPELALPPEWTY</sequence>
<reference evidence="1" key="2">
    <citation type="submission" date="2022-03" db="EMBL/GenBank/DDBJ databases">
        <title>Draft title - Genomic analysis of global carrot germplasm unveils the trajectory of domestication and the origin of high carotenoid orange carrot.</title>
        <authorList>
            <person name="Iorizzo M."/>
            <person name="Ellison S."/>
            <person name="Senalik D."/>
            <person name="Macko-Podgorni A."/>
            <person name="Grzebelus D."/>
            <person name="Bostan H."/>
            <person name="Rolling W."/>
            <person name="Curaba J."/>
            <person name="Simon P."/>
        </authorList>
    </citation>
    <scope>NUCLEOTIDE SEQUENCE</scope>
    <source>
        <tissue evidence="1">Leaf</tissue>
    </source>
</reference>
<protein>
    <submittedName>
        <fullName evidence="1">Uncharacterized protein</fullName>
    </submittedName>
</protein>
<evidence type="ECO:0000313" key="1">
    <source>
        <dbReference type="EMBL" id="WOH06222.1"/>
    </source>
</evidence>
<dbReference type="AlphaFoldDB" id="A0AAF0XFL3"/>
<reference evidence="1" key="1">
    <citation type="journal article" date="2016" name="Nat. Genet.">
        <title>A high-quality carrot genome assembly provides new insights into carotenoid accumulation and asterid genome evolution.</title>
        <authorList>
            <person name="Iorizzo M."/>
            <person name="Ellison S."/>
            <person name="Senalik D."/>
            <person name="Zeng P."/>
            <person name="Satapoomin P."/>
            <person name="Huang J."/>
            <person name="Bowman M."/>
            <person name="Iovene M."/>
            <person name="Sanseverino W."/>
            <person name="Cavagnaro P."/>
            <person name="Yildiz M."/>
            <person name="Macko-Podgorni A."/>
            <person name="Moranska E."/>
            <person name="Grzebelus E."/>
            <person name="Grzebelus D."/>
            <person name="Ashrafi H."/>
            <person name="Zheng Z."/>
            <person name="Cheng S."/>
            <person name="Spooner D."/>
            <person name="Van Deynze A."/>
            <person name="Simon P."/>
        </authorList>
    </citation>
    <scope>NUCLEOTIDE SEQUENCE</scope>
    <source>
        <tissue evidence="1">Leaf</tissue>
    </source>
</reference>
<name>A0AAF0XFL3_DAUCS</name>
<evidence type="ECO:0000313" key="2">
    <source>
        <dbReference type="Proteomes" id="UP000077755"/>
    </source>
</evidence>